<gene>
    <name evidence="2" type="ORF">BFG57_09690</name>
</gene>
<feature type="chain" id="PRO_5009181033" description="Secreted protein" evidence="1">
    <location>
        <begin position="26"/>
        <end position="85"/>
    </location>
</feature>
<name>A0A1E5LJ38_9BACI</name>
<dbReference type="Proteomes" id="UP000095209">
    <property type="component" value="Unassembled WGS sequence"/>
</dbReference>
<sequence>MLKKWTLMLALVIAIANMTPSSALADGKYIESKWFTYHWSQMKAPEKEWYCEGERCGWLEWTGESETLIGGDRFTAEYSGWIWSN</sequence>
<feature type="signal peptide" evidence="1">
    <location>
        <begin position="1"/>
        <end position="25"/>
    </location>
</feature>
<dbReference type="EMBL" id="MJEH01000005">
    <property type="protein sequence ID" value="OEH94109.1"/>
    <property type="molecule type" value="Genomic_DNA"/>
</dbReference>
<protein>
    <recommendedName>
        <fullName evidence="4">Secreted protein</fullName>
    </recommendedName>
</protein>
<evidence type="ECO:0000313" key="3">
    <source>
        <dbReference type="Proteomes" id="UP000095209"/>
    </source>
</evidence>
<organism evidence="2 3">
    <name type="scientific">Bacillus solimangrovi</name>
    <dbReference type="NCBI Taxonomy" id="1305675"/>
    <lineage>
        <taxon>Bacteria</taxon>
        <taxon>Bacillati</taxon>
        <taxon>Bacillota</taxon>
        <taxon>Bacilli</taxon>
        <taxon>Bacillales</taxon>
        <taxon>Bacillaceae</taxon>
        <taxon>Bacillus</taxon>
    </lineage>
</organism>
<keyword evidence="3" id="KW-1185">Reference proteome</keyword>
<dbReference type="RefSeq" id="WP_069715878.1">
    <property type="nucleotide sequence ID" value="NZ_MJEH01000005.1"/>
</dbReference>
<proteinExistence type="predicted"/>
<accession>A0A1E5LJ38</accession>
<evidence type="ECO:0000313" key="2">
    <source>
        <dbReference type="EMBL" id="OEH94109.1"/>
    </source>
</evidence>
<keyword evidence="1" id="KW-0732">Signal</keyword>
<reference evidence="2 3" key="1">
    <citation type="submission" date="2016-08" db="EMBL/GenBank/DDBJ databases">
        <title>Genome of Bacillus solimangrovi GH2-4.</title>
        <authorList>
            <person name="Lim S."/>
            <person name="Kim B.-C."/>
        </authorList>
    </citation>
    <scope>NUCLEOTIDE SEQUENCE [LARGE SCALE GENOMIC DNA]</scope>
    <source>
        <strain evidence="2 3">GH2-4</strain>
    </source>
</reference>
<evidence type="ECO:0000256" key="1">
    <source>
        <dbReference type="SAM" id="SignalP"/>
    </source>
</evidence>
<dbReference type="AlphaFoldDB" id="A0A1E5LJ38"/>
<comment type="caution">
    <text evidence="2">The sequence shown here is derived from an EMBL/GenBank/DDBJ whole genome shotgun (WGS) entry which is preliminary data.</text>
</comment>
<evidence type="ECO:0008006" key="4">
    <source>
        <dbReference type="Google" id="ProtNLM"/>
    </source>
</evidence>